<evidence type="ECO:0000256" key="1">
    <source>
        <dbReference type="SAM" id="MobiDB-lite"/>
    </source>
</evidence>
<dbReference type="AlphaFoldDB" id="A0A086J3W7"/>
<keyword evidence="3" id="KW-1185">Reference proteome</keyword>
<organism evidence="2 3">
    <name type="scientific">Nematocida ausubeli (strain ATCC PRA-371 / ERTm2)</name>
    <name type="common">Nematode killer fungus</name>
    <dbReference type="NCBI Taxonomy" id="1913371"/>
    <lineage>
        <taxon>Eukaryota</taxon>
        <taxon>Fungi</taxon>
        <taxon>Fungi incertae sedis</taxon>
        <taxon>Microsporidia</taxon>
        <taxon>Nematocida</taxon>
    </lineage>
</organism>
<evidence type="ECO:0000313" key="3">
    <source>
        <dbReference type="Proteomes" id="UP000054524"/>
    </source>
</evidence>
<dbReference type="RefSeq" id="XP_052905390.1">
    <property type="nucleotide sequence ID" value="XM_053048630.1"/>
</dbReference>
<gene>
    <name evidence="2" type="ORF">NESG_00991</name>
</gene>
<reference evidence="2 3" key="1">
    <citation type="journal article" date="2014" name="Genome Announc.">
        <title>Genome Sequence of the Microsporidian Species Nematocida sp1 Strain ERTm6 (ATCC PRA-372).</title>
        <authorList>
            <person name="Bakowski M.A."/>
            <person name="Priest M."/>
            <person name="Young S."/>
            <person name="Cuomo C.A."/>
            <person name="Troemel E.R."/>
        </authorList>
    </citation>
    <scope>NUCLEOTIDE SEQUENCE [LARGE SCALE GENOMIC DNA]</scope>
    <source>
        <strain evidence="2 3">ERTm6</strain>
    </source>
</reference>
<feature type="compositionally biased region" description="Low complexity" evidence="1">
    <location>
        <begin position="861"/>
        <end position="877"/>
    </location>
</feature>
<accession>A0A086J3W7</accession>
<dbReference type="GeneID" id="77675964"/>
<dbReference type="Proteomes" id="UP000054524">
    <property type="component" value="Unassembled WGS sequence"/>
</dbReference>
<dbReference type="EMBL" id="AKIJ01000002">
    <property type="protein sequence ID" value="KFG26835.1"/>
    <property type="molecule type" value="Genomic_DNA"/>
</dbReference>
<sequence>MKLYELRGEVNDIAAKLEEDILSNRKPATSVLEGIRDKVKRIYEEVYQKEATSEYLIIDRHAVGMDITRAMLLIQMIDTKVDIDIPLNALQRNTKSTISQLSSKEILVEAVYIYIIKHQHSHGMIEVLRILKNKMLIKKTMTNEESDLDRFILQSVNKIVEAKVESLLPITQCETNNELILALNAILEVDNLKYIEDVLLNNVYPAVDIRNVLRQLILIDSIEINGDLLEVYHLVLQILFQYIQMRKRKDIFKSKDVIYEVLDDDCVSIMVRILEKDTVPSNIRMEVMNILIESDIQTINYTHIDINNINLVPLIRYVVKNPEQIRLLMEILEVLEIEITEDGNESEIASLIVIMDFLNIILRTYTENSLPNNEKLQDTASFNARRDLGLESVFTEDEGSPSMQTMNTVRMSLNSTISIEKYIGNSIVEVYNSIIPDFSNPLIIYTYLTMFSRLIQETQPDTAYYKNINNKNSLLSHSTAAISTILRTLSMYVAQDNMLYAEMPAIKLYDLNSPYSAISTSETSAGKNILLESIQMLYAIILQLPEPIKNTINTSYVLNIVFRVVRKSTGQIPKDVLSFIRGFFTSPILHKLANSIGGNLYPFISILTNKGELETVYNLVQNSNKLYKGILQKDIISESVITEYKNTSILYNLLGTIIVQYYTENTLLINADINKKIVDLYNIVLRNIKRSPHVSFLKESNEFGYFFKIICVVGKTLELDCTDMLNAILSATGNTGASVSQCQSSVIYTCNSRNISELYYFYHFIYKGVATNSKLVMGKDIQQEKDLLCVAELHNQYSSNTLRYLALLGLEGSHVNNPSYLKVYKDLDLSSVAAAERGLFVNQIYRALFLSGRIHTGSHSISAPYSSSAQDSSASPARNEKPSEYKAREYSYADMAIRSAIKFTRDTGIPQTLPHTVLAVGDASLVSALLYTLYDKAPNSAIVHSYIKKMQKYTKNDNTVFSRVLAHIML</sequence>
<proteinExistence type="predicted"/>
<dbReference type="HOGENOM" id="CLU_012882_0_0_1"/>
<evidence type="ECO:0000313" key="2">
    <source>
        <dbReference type="EMBL" id="KFG26835.1"/>
    </source>
</evidence>
<comment type="caution">
    <text evidence="2">The sequence shown here is derived from an EMBL/GenBank/DDBJ whole genome shotgun (WGS) entry which is preliminary data.</text>
</comment>
<protein>
    <submittedName>
        <fullName evidence="2">Uncharacterized protein</fullName>
    </submittedName>
</protein>
<name>A0A086J3W7_NEMA1</name>
<feature type="region of interest" description="Disordered" evidence="1">
    <location>
        <begin position="861"/>
        <end position="883"/>
    </location>
</feature>